<gene>
    <name evidence="2" type="ORF">MNOR_LOCUS37189</name>
</gene>
<dbReference type="Proteomes" id="UP001497623">
    <property type="component" value="Unassembled WGS sequence"/>
</dbReference>
<evidence type="ECO:0000313" key="2">
    <source>
        <dbReference type="EMBL" id="CAL4196595.1"/>
    </source>
</evidence>
<comment type="caution">
    <text evidence="2">The sequence shown here is derived from an EMBL/GenBank/DDBJ whole genome shotgun (WGS) entry which is preliminary data.</text>
</comment>
<keyword evidence="1" id="KW-0472">Membrane</keyword>
<organism evidence="2 3">
    <name type="scientific">Meganyctiphanes norvegica</name>
    <name type="common">Northern krill</name>
    <name type="synonym">Thysanopoda norvegica</name>
    <dbReference type="NCBI Taxonomy" id="48144"/>
    <lineage>
        <taxon>Eukaryota</taxon>
        <taxon>Metazoa</taxon>
        <taxon>Ecdysozoa</taxon>
        <taxon>Arthropoda</taxon>
        <taxon>Crustacea</taxon>
        <taxon>Multicrustacea</taxon>
        <taxon>Malacostraca</taxon>
        <taxon>Eumalacostraca</taxon>
        <taxon>Eucarida</taxon>
        <taxon>Euphausiacea</taxon>
        <taxon>Euphausiidae</taxon>
        <taxon>Meganyctiphanes</taxon>
    </lineage>
</organism>
<reference evidence="2 3" key="1">
    <citation type="submission" date="2024-05" db="EMBL/GenBank/DDBJ databases">
        <authorList>
            <person name="Wallberg A."/>
        </authorList>
    </citation>
    <scope>NUCLEOTIDE SEQUENCE [LARGE SCALE GENOMIC DNA]</scope>
</reference>
<keyword evidence="1" id="KW-0812">Transmembrane</keyword>
<accession>A0AAV2SL77</accession>
<protein>
    <submittedName>
        <fullName evidence="2">Uncharacterized protein</fullName>
    </submittedName>
</protein>
<sequence length="136" mass="15732">EGQRSRSTLEWISVINQYIQIEKLMFMVQEFSGNLASVLESFSNTFYFCVPFMTWMLVMLLAVVTIVLYLIPVRYLIIILGIYSFINKLVKPHPVQHVASTRAKNAVYGFLTRVPDNEDLLDFRELPHATALKKDD</sequence>
<name>A0AAV2SL77_MEGNR</name>
<feature type="transmembrane region" description="Helical" evidence="1">
    <location>
        <begin position="45"/>
        <end position="71"/>
    </location>
</feature>
<dbReference type="EMBL" id="CAXKWB010072988">
    <property type="protein sequence ID" value="CAL4196595.1"/>
    <property type="molecule type" value="Genomic_DNA"/>
</dbReference>
<dbReference type="AlphaFoldDB" id="A0AAV2SL77"/>
<keyword evidence="1" id="KW-1133">Transmembrane helix</keyword>
<proteinExistence type="predicted"/>
<keyword evidence="3" id="KW-1185">Reference proteome</keyword>
<evidence type="ECO:0000256" key="1">
    <source>
        <dbReference type="SAM" id="Phobius"/>
    </source>
</evidence>
<feature type="non-terminal residue" evidence="2">
    <location>
        <position position="1"/>
    </location>
</feature>
<evidence type="ECO:0000313" key="3">
    <source>
        <dbReference type="Proteomes" id="UP001497623"/>
    </source>
</evidence>